<keyword evidence="4" id="KW-1185">Reference proteome</keyword>
<accession>A0AA86PWB7</accession>
<evidence type="ECO:0000313" key="4">
    <source>
        <dbReference type="Proteomes" id="UP001642409"/>
    </source>
</evidence>
<comment type="caution">
    <text evidence="2">The sequence shown here is derived from an EMBL/GenBank/DDBJ whole genome shotgun (WGS) entry which is preliminary data.</text>
</comment>
<organism evidence="2">
    <name type="scientific">Hexamita inflata</name>
    <dbReference type="NCBI Taxonomy" id="28002"/>
    <lineage>
        <taxon>Eukaryota</taxon>
        <taxon>Metamonada</taxon>
        <taxon>Diplomonadida</taxon>
        <taxon>Hexamitidae</taxon>
        <taxon>Hexamitinae</taxon>
        <taxon>Hexamita</taxon>
    </lineage>
</organism>
<gene>
    <name evidence="2" type="ORF">HINF_LOCUS34866</name>
    <name evidence="3" type="ORF">HINF_LOCUS50987</name>
</gene>
<sequence length="185" mass="21567">MQNNNFKRNLPKNNSLFYIDENIKKSKQSKKRNLKAIPIALCVIDENSQSDSDSVPKSCSHSKNLSQNTNNSDSQHIFWDESVVQEVKLLRVSTTEQGKRDIQEIRISTIKQANEMNKQETDIQLFKCSKSENNHRLVEFRWAVYRFVQNESNESIQSVQLLQQSYINILSQNLYSLVIWTAQLL</sequence>
<reference evidence="2" key="1">
    <citation type="submission" date="2023-06" db="EMBL/GenBank/DDBJ databases">
        <authorList>
            <person name="Kurt Z."/>
        </authorList>
    </citation>
    <scope>NUCLEOTIDE SEQUENCE</scope>
</reference>
<dbReference type="EMBL" id="CATOUU010000774">
    <property type="protein sequence ID" value="CAI9947221.1"/>
    <property type="molecule type" value="Genomic_DNA"/>
</dbReference>
<dbReference type="AlphaFoldDB" id="A0AA86PWB7"/>
<proteinExistence type="predicted"/>
<protein>
    <submittedName>
        <fullName evidence="3">Hypothetical_protein</fullName>
    </submittedName>
</protein>
<feature type="region of interest" description="Disordered" evidence="1">
    <location>
        <begin position="48"/>
        <end position="71"/>
    </location>
</feature>
<dbReference type="EMBL" id="CAXDID020000247">
    <property type="protein sequence ID" value="CAL6063676.1"/>
    <property type="molecule type" value="Genomic_DNA"/>
</dbReference>
<dbReference type="Proteomes" id="UP001642409">
    <property type="component" value="Unassembled WGS sequence"/>
</dbReference>
<evidence type="ECO:0000313" key="2">
    <source>
        <dbReference type="EMBL" id="CAI9947221.1"/>
    </source>
</evidence>
<name>A0AA86PWB7_9EUKA</name>
<evidence type="ECO:0000313" key="3">
    <source>
        <dbReference type="EMBL" id="CAL6063676.1"/>
    </source>
</evidence>
<evidence type="ECO:0000256" key="1">
    <source>
        <dbReference type="SAM" id="MobiDB-lite"/>
    </source>
</evidence>
<reference evidence="3 4" key="2">
    <citation type="submission" date="2024-07" db="EMBL/GenBank/DDBJ databases">
        <authorList>
            <person name="Akdeniz Z."/>
        </authorList>
    </citation>
    <scope>NUCLEOTIDE SEQUENCE [LARGE SCALE GENOMIC DNA]</scope>
</reference>